<evidence type="ECO:0000256" key="5">
    <source>
        <dbReference type="ARBA" id="ARBA00022692"/>
    </source>
</evidence>
<keyword evidence="6 13" id="KW-0631">Potassium channel</keyword>
<evidence type="ECO:0000256" key="8">
    <source>
        <dbReference type="ARBA" id="ARBA00022958"/>
    </source>
</evidence>
<dbReference type="Proteomes" id="UP000015453">
    <property type="component" value="Unassembled WGS sequence"/>
</dbReference>
<dbReference type="PROSITE" id="PS51490">
    <property type="entry name" value="KHA"/>
    <property type="match status" value="1"/>
</dbReference>
<keyword evidence="17" id="KW-1185">Reference proteome</keyword>
<keyword evidence="9" id="KW-1133">Transmembrane helix</keyword>
<comment type="domain">
    <text evidence="13">The segment S4 is probably the voltage-sensor and is characterized by a series of positively charged amino acids. The pore-forming region H5 is enclosed by the transmembrane segments S5 and S6 in the Shaker-type (1P/6TM) and contains the GYGD signature motif which seems to be involved in potassium selectivity.</text>
</comment>
<dbReference type="SUPFAM" id="SSF51206">
    <property type="entry name" value="cAMP-binding domain-like"/>
    <property type="match status" value="1"/>
</dbReference>
<evidence type="ECO:0000256" key="2">
    <source>
        <dbReference type="ARBA" id="ARBA00007929"/>
    </source>
</evidence>
<dbReference type="Pfam" id="PF11834">
    <property type="entry name" value="KHA"/>
    <property type="match status" value="1"/>
</dbReference>
<keyword evidence="4 13" id="KW-0633">Potassium transport</keyword>
<dbReference type="PANTHER" id="PTHR45743">
    <property type="entry name" value="POTASSIUM CHANNEL AKT1"/>
    <property type="match status" value="1"/>
</dbReference>
<feature type="non-terminal residue" evidence="16">
    <location>
        <position position="1"/>
    </location>
</feature>
<evidence type="ECO:0000256" key="3">
    <source>
        <dbReference type="ARBA" id="ARBA00022448"/>
    </source>
</evidence>
<dbReference type="InterPro" id="IPR014710">
    <property type="entry name" value="RmlC-like_jellyroll"/>
</dbReference>
<comment type="subunit">
    <text evidence="13">The potassium channel is composed of a homo- or heterotetrameric complex of pore-forming subunits.</text>
</comment>
<keyword evidence="3 13" id="KW-0813">Transport</keyword>
<dbReference type="InterPro" id="IPR018490">
    <property type="entry name" value="cNMP-bd_dom_sf"/>
</dbReference>
<evidence type="ECO:0000256" key="9">
    <source>
        <dbReference type="ARBA" id="ARBA00022989"/>
    </source>
</evidence>
<evidence type="ECO:0000256" key="12">
    <source>
        <dbReference type="ARBA" id="ARBA00023303"/>
    </source>
</evidence>
<dbReference type="GO" id="GO:0005249">
    <property type="term" value="F:voltage-gated potassium channel activity"/>
    <property type="evidence" value="ECO:0007669"/>
    <property type="project" value="UniProtKB-UniRule"/>
</dbReference>
<dbReference type="SMART" id="SM00100">
    <property type="entry name" value="cNMP"/>
    <property type="match status" value="1"/>
</dbReference>
<comment type="subcellular location">
    <subcellularLocation>
        <location evidence="1 13">Membrane</location>
        <topology evidence="1 13">Multi-pass membrane protein</topology>
    </subcellularLocation>
</comment>
<comment type="domain">
    <text evidence="13">The KHA domain (rich in hydrophobic and acidic residues) present in the C-terminal part is likely to be important for tetramerization.</text>
</comment>
<dbReference type="InterPro" id="IPR045319">
    <property type="entry name" value="KAT/AKT"/>
</dbReference>
<evidence type="ECO:0000259" key="14">
    <source>
        <dbReference type="PROSITE" id="PS50042"/>
    </source>
</evidence>
<comment type="similarity">
    <text evidence="2 13">Belongs to the potassium channel family. Plant (TC 1.A.1.4) subfamily.</text>
</comment>
<gene>
    <name evidence="16" type="ORF">M569_11912</name>
</gene>
<feature type="domain" description="KHA" evidence="15">
    <location>
        <begin position="250"/>
        <end position="317"/>
    </location>
</feature>
<evidence type="ECO:0000313" key="17">
    <source>
        <dbReference type="Proteomes" id="UP000015453"/>
    </source>
</evidence>
<evidence type="ECO:0000256" key="4">
    <source>
        <dbReference type="ARBA" id="ARBA00022538"/>
    </source>
</evidence>
<keyword evidence="8 13" id="KW-0630">Potassium</keyword>
<keyword evidence="11" id="KW-0472">Membrane</keyword>
<proteinExistence type="inferred from homology"/>
<evidence type="ECO:0000259" key="15">
    <source>
        <dbReference type="PROSITE" id="PS51490"/>
    </source>
</evidence>
<organism evidence="16 17">
    <name type="scientific">Genlisea aurea</name>
    <dbReference type="NCBI Taxonomy" id="192259"/>
    <lineage>
        <taxon>Eukaryota</taxon>
        <taxon>Viridiplantae</taxon>
        <taxon>Streptophyta</taxon>
        <taxon>Embryophyta</taxon>
        <taxon>Tracheophyta</taxon>
        <taxon>Spermatophyta</taxon>
        <taxon>Magnoliopsida</taxon>
        <taxon>eudicotyledons</taxon>
        <taxon>Gunneridae</taxon>
        <taxon>Pentapetalae</taxon>
        <taxon>asterids</taxon>
        <taxon>lamiids</taxon>
        <taxon>Lamiales</taxon>
        <taxon>Lentibulariaceae</taxon>
        <taxon>Genlisea</taxon>
    </lineage>
</organism>
<comment type="caution">
    <text evidence="16">The sequence shown here is derived from an EMBL/GenBank/DDBJ whole genome shotgun (WGS) entry which is preliminary data.</text>
</comment>
<dbReference type="FunFam" id="2.60.120.10:FF:000074">
    <property type="entry name" value="Potassium channel KAT2"/>
    <property type="match status" value="1"/>
</dbReference>
<dbReference type="PANTHER" id="PTHR45743:SF27">
    <property type="entry name" value="POTASSIUM CHANNEL KAT3"/>
    <property type="match status" value="1"/>
</dbReference>
<evidence type="ECO:0000256" key="6">
    <source>
        <dbReference type="ARBA" id="ARBA00022826"/>
    </source>
</evidence>
<dbReference type="AlphaFoldDB" id="S8C807"/>
<name>S8C807_9LAMI</name>
<keyword evidence="10 13" id="KW-0406">Ion transport</keyword>
<evidence type="ECO:0000313" key="16">
    <source>
        <dbReference type="EMBL" id="EPS62875.1"/>
    </source>
</evidence>
<dbReference type="PROSITE" id="PS50042">
    <property type="entry name" value="CNMP_BINDING_3"/>
    <property type="match status" value="1"/>
</dbReference>
<dbReference type="Gene3D" id="2.60.120.10">
    <property type="entry name" value="Jelly Rolls"/>
    <property type="match status" value="1"/>
</dbReference>
<protein>
    <recommendedName>
        <fullName evidence="13">Potassium channel</fullName>
    </recommendedName>
</protein>
<dbReference type="Pfam" id="PF00027">
    <property type="entry name" value="cNMP_binding"/>
    <property type="match status" value="1"/>
</dbReference>
<keyword evidence="12 13" id="KW-0407">Ion channel</keyword>
<keyword evidence="5" id="KW-0812">Transmembrane</keyword>
<dbReference type="EMBL" id="AUSU01005838">
    <property type="protein sequence ID" value="EPS62875.1"/>
    <property type="molecule type" value="Genomic_DNA"/>
</dbReference>
<keyword evidence="7 13" id="KW-0851">Voltage-gated channel</keyword>
<dbReference type="InterPro" id="IPR000595">
    <property type="entry name" value="cNMP-bd_dom"/>
</dbReference>
<accession>S8C807</accession>
<dbReference type="InterPro" id="IPR021789">
    <property type="entry name" value="KHA_dom"/>
</dbReference>
<dbReference type="CDD" id="cd00038">
    <property type="entry name" value="CAP_ED"/>
    <property type="match status" value="1"/>
</dbReference>
<feature type="non-terminal residue" evidence="16">
    <location>
        <position position="317"/>
    </location>
</feature>
<evidence type="ECO:0000256" key="13">
    <source>
        <dbReference type="RuleBase" id="RU369015"/>
    </source>
</evidence>
<feature type="domain" description="Cyclic nucleotide-binding" evidence="14">
    <location>
        <begin position="68"/>
        <end position="187"/>
    </location>
</feature>
<evidence type="ECO:0000256" key="1">
    <source>
        <dbReference type="ARBA" id="ARBA00004141"/>
    </source>
</evidence>
<evidence type="ECO:0000256" key="11">
    <source>
        <dbReference type="ARBA" id="ARBA00023136"/>
    </source>
</evidence>
<sequence length="317" mass="36374">RDGIHEILRYATKNRFPVGLKEQMLAHVTLKFKTAELQQEEVIQYLPKAIRSAIAQHLFRATVENCYLFKGISDDFIVQLVPEMKAEYYPPKVEIVIKNEIPTDFYIIVSGATDVLTMKNGIEQVFSNLESPDMFGEIGVVFNIPQPFTVRTKRLSQVVRITHNHFKQLVQLHYEDGTIIFSNFLQHLKGLQKDELDEMEFINELLAESNVEVKFECNSTMKKAHHLNKYIIENHQSITTPTMKNVLPTRVILHGNHPHVKEKEKNGGKLVHLPDSVEGLLALAEEKLGKRGSRVIMYDGSQVEDLCGLRDNDHLYI</sequence>
<evidence type="ECO:0000256" key="7">
    <source>
        <dbReference type="ARBA" id="ARBA00022882"/>
    </source>
</evidence>
<dbReference type="GO" id="GO:0034702">
    <property type="term" value="C:monoatomic ion channel complex"/>
    <property type="evidence" value="ECO:0007669"/>
    <property type="project" value="UniProtKB-KW"/>
</dbReference>
<reference evidence="16 17" key="1">
    <citation type="journal article" date="2013" name="BMC Genomics">
        <title>The miniature genome of a carnivorous plant Genlisea aurea contains a low number of genes and short non-coding sequences.</title>
        <authorList>
            <person name="Leushkin E.V."/>
            <person name="Sutormin R.A."/>
            <person name="Nabieva E.R."/>
            <person name="Penin A.A."/>
            <person name="Kondrashov A.S."/>
            <person name="Logacheva M.D."/>
        </authorList>
    </citation>
    <scope>NUCLEOTIDE SEQUENCE [LARGE SCALE GENOMIC DNA]</scope>
</reference>
<dbReference type="OrthoDB" id="426293at2759"/>
<comment type="function">
    <text evidence="13">Potassium channel.</text>
</comment>
<evidence type="ECO:0000256" key="10">
    <source>
        <dbReference type="ARBA" id="ARBA00023065"/>
    </source>
</evidence>